<evidence type="ECO:0000256" key="2">
    <source>
        <dbReference type="ARBA" id="ARBA00022741"/>
    </source>
</evidence>
<dbReference type="GO" id="GO:0016020">
    <property type="term" value="C:membrane"/>
    <property type="evidence" value="ECO:0007669"/>
    <property type="project" value="InterPro"/>
</dbReference>
<dbReference type="PROSITE" id="PS00211">
    <property type="entry name" value="ABC_TRANSPORTER_1"/>
    <property type="match status" value="1"/>
</dbReference>
<evidence type="ECO:0000259" key="4">
    <source>
        <dbReference type="PROSITE" id="PS50893"/>
    </source>
</evidence>
<dbReference type="PROSITE" id="PS50893">
    <property type="entry name" value="ABC_TRANSPORTER_2"/>
    <property type="match status" value="1"/>
</dbReference>
<evidence type="ECO:0000313" key="5">
    <source>
        <dbReference type="EMBL" id="AKA69084.1"/>
    </source>
</evidence>
<dbReference type="InterPro" id="IPR027417">
    <property type="entry name" value="P-loop_NTPase"/>
</dbReference>
<gene>
    <name evidence="5" type="ORF">CSCA_1959</name>
</gene>
<sequence length="249" mass="28323">MDNILKIHDLNVWLDDKLILKNIDLSIKKCKITAIIGPSGCGKSTLLKSINRIIDEEKNSKVEGIIEFKHQDIKEMDKNILRKNIGCVFQAPTPFPFSIYKNMIYALKYHDTYSNDGIKSIVEEKLKMVGLYEEVKNHLNMSALKLSGGQQQRLCIARTLTMEPEIILMDEPCSALDLNNTMKIEETLKKLSGDYSIVIVTHNLAQARRISDYTAFMMDGNIEEYGETEEIFKNPLKESTQKYIGGLIG</sequence>
<dbReference type="EMBL" id="CP009933">
    <property type="protein sequence ID" value="AKA69084.1"/>
    <property type="molecule type" value="Genomic_DNA"/>
</dbReference>
<dbReference type="SMART" id="SM00382">
    <property type="entry name" value="AAA"/>
    <property type="match status" value="1"/>
</dbReference>
<dbReference type="CDD" id="cd03260">
    <property type="entry name" value="ABC_PstB_phosphate_transporter"/>
    <property type="match status" value="1"/>
</dbReference>
<dbReference type="InterPro" id="IPR005670">
    <property type="entry name" value="PstB-like"/>
</dbReference>
<dbReference type="STRING" id="1548.CSCA_1959"/>
<dbReference type="PANTHER" id="PTHR43423">
    <property type="entry name" value="ABC TRANSPORTER I FAMILY MEMBER 17"/>
    <property type="match status" value="1"/>
</dbReference>
<dbReference type="PANTHER" id="PTHR43423:SF1">
    <property type="entry name" value="ABC TRANSPORTER I FAMILY MEMBER 17"/>
    <property type="match status" value="1"/>
</dbReference>
<dbReference type="InterPro" id="IPR017871">
    <property type="entry name" value="ABC_transporter-like_CS"/>
</dbReference>
<dbReference type="Pfam" id="PF00005">
    <property type="entry name" value="ABC_tran"/>
    <property type="match status" value="1"/>
</dbReference>
<evidence type="ECO:0000313" key="6">
    <source>
        <dbReference type="Proteomes" id="UP000033115"/>
    </source>
</evidence>
<dbReference type="SUPFAM" id="SSF52540">
    <property type="entry name" value="P-loop containing nucleoside triphosphate hydrolases"/>
    <property type="match status" value="1"/>
</dbReference>
<evidence type="ECO:0000256" key="3">
    <source>
        <dbReference type="ARBA" id="ARBA00022840"/>
    </source>
</evidence>
<evidence type="ECO:0000256" key="1">
    <source>
        <dbReference type="ARBA" id="ARBA00022448"/>
    </source>
</evidence>
<keyword evidence="2" id="KW-0547">Nucleotide-binding</keyword>
<dbReference type="GO" id="GO:0005315">
    <property type="term" value="F:phosphate transmembrane transporter activity"/>
    <property type="evidence" value="ECO:0007669"/>
    <property type="project" value="InterPro"/>
</dbReference>
<dbReference type="GO" id="GO:0005524">
    <property type="term" value="F:ATP binding"/>
    <property type="evidence" value="ECO:0007669"/>
    <property type="project" value="UniProtKB-KW"/>
</dbReference>
<keyword evidence="3" id="KW-0067">ATP-binding</keyword>
<name>A0A0E3M8Z4_CLOSL</name>
<organism evidence="5 6">
    <name type="scientific">Clostridium scatologenes</name>
    <dbReference type="NCBI Taxonomy" id="1548"/>
    <lineage>
        <taxon>Bacteria</taxon>
        <taxon>Bacillati</taxon>
        <taxon>Bacillota</taxon>
        <taxon>Clostridia</taxon>
        <taxon>Eubacteriales</taxon>
        <taxon>Clostridiaceae</taxon>
        <taxon>Clostridium</taxon>
    </lineage>
</organism>
<dbReference type="RefSeq" id="WP_029163454.1">
    <property type="nucleotide sequence ID" value="NZ_CP009933.1"/>
</dbReference>
<dbReference type="Gene3D" id="3.40.50.300">
    <property type="entry name" value="P-loop containing nucleotide triphosphate hydrolases"/>
    <property type="match status" value="1"/>
</dbReference>
<proteinExistence type="predicted"/>
<dbReference type="HOGENOM" id="CLU_000604_1_22_9"/>
<dbReference type="KEGG" id="csq:CSCA_1959"/>
<dbReference type="AlphaFoldDB" id="A0A0E3M8Z4"/>
<dbReference type="GO" id="GO:0035435">
    <property type="term" value="P:phosphate ion transmembrane transport"/>
    <property type="evidence" value="ECO:0007669"/>
    <property type="project" value="InterPro"/>
</dbReference>
<dbReference type="InterPro" id="IPR003439">
    <property type="entry name" value="ABC_transporter-like_ATP-bd"/>
</dbReference>
<dbReference type="Proteomes" id="UP000033115">
    <property type="component" value="Chromosome"/>
</dbReference>
<reference evidence="5 6" key="1">
    <citation type="journal article" date="2015" name="J. Biotechnol.">
        <title>Complete genome sequence of a malodorant-producing acetogen, Clostridium scatologenes ATCC 25775(T).</title>
        <authorList>
            <person name="Zhu Z."/>
            <person name="Guo T."/>
            <person name="Zheng H."/>
            <person name="Song T."/>
            <person name="Ouyang P."/>
            <person name="Xie J."/>
        </authorList>
    </citation>
    <scope>NUCLEOTIDE SEQUENCE [LARGE SCALE GENOMIC DNA]</scope>
    <source>
        <strain evidence="5 6">ATCC 25775</strain>
    </source>
</reference>
<keyword evidence="1" id="KW-0813">Transport</keyword>
<accession>A0A0E3M8Z4</accession>
<dbReference type="GO" id="GO:0016887">
    <property type="term" value="F:ATP hydrolysis activity"/>
    <property type="evidence" value="ECO:0007669"/>
    <property type="project" value="InterPro"/>
</dbReference>
<keyword evidence="6" id="KW-1185">Reference proteome</keyword>
<dbReference type="InterPro" id="IPR003593">
    <property type="entry name" value="AAA+_ATPase"/>
</dbReference>
<feature type="domain" description="ABC transporter" evidence="4">
    <location>
        <begin position="5"/>
        <end position="244"/>
    </location>
</feature>
<protein>
    <submittedName>
        <fullName evidence="5">ABC transporter related protein</fullName>
    </submittedName>
</protein>